<sequence length="248" mass="29040">MFMLDRCPTRDRLLDLEHFEQRMLAVWLEKVAARRSANQIHYLMVNEDERIDDLEEVKLHCVDYFKELFGSAPRMLTNSDKARITQLTKYRCTDAVKRDLMMVVTPEDVKHEVLNFKLIWLLFSTNRSLWVAWIKEHKLKRTTFWSTEPKPTDSWVWRFLQSLKLVAKTLITCKVNDGHTATRCGKPFSLMTGLLQEGSGPGMNKLVRYRTYLEILMSSTELGAAMYSTGAMLHKFPQNSPRRKLGKY</sequence>
<dbReference type="AlphaFoldDB" id="A0A565BGL0"/>
<evidence type="ECO:0000313" key="1">
    <source>
        <dbReference type="EMBL" id="VVB00720.1"/>
    </source>
</evidence>
<comment type="caution">
    <text evidence="1">The sequence shown here is derived from an EMBL/GenBank/DDBJ whole genome shotgun (WGS) entry which is preliminary data.</text>
</comment>
<name>A0A565BGL0_9BRAS</name>
<evidence type="ECO:0000313" key="2">
    <source>
        <dbReference type="Proteomes" id="UP000489600"/>
    </source>
</evidence>
<dbReference type="EMBL" id="CABITT030000004">
    <property type="protein sequence ID" value="VVB00720.1"/>
    <property type="molecule type" value="Genomic_DNA"/>
</dbReference>
<keyword evidence="2" id="KW-1185">Reference proteome</keyword>
<accession>A0A565BGL0</accession>
<gene>
    <name evidence="1" type="ORF">ANE_LOCUS11164</name>
</gene>
<proteinExistence type="predicted"/>
<organism evidence="1 2">
    <name type="scientific">Arabis nemorensis</name>
    <dbReference type="NCBI Taxonomy" id="586526"/>
    <lineage>
        <taxon>Eukaryota</taxon>
        <taxon>Viridiplantae</taxon>
        <taxon>Streptophyta</taxon>
        <taxon>Embryophyta</taxon>
        <taxon>Tracheophyta</taxon>
        <taxon>Spermatophyta</taxon>
        <taxon>Magnoliopsida</taxon>
        <taxon>eudicotyledons</taxon>
        <taxon>Gunneridae</taxon>
        <taxon>Pentapetalae</taxon>
        <taxon>rosids</taxon>
        <taxon>malvids</taxon>
        <taxon>Brassicales</taxon>
        <taxon>Brassicaceae</taxon>
        <taxon>Arabideae</taxon>
        <taxon>Arabis</taxon>
    </lineage>
</organism>
<dbReference type="Proteomes" id="UP000489600">
    <property type="component" value="Unassembled WGS sequence"/>
</dbReference>
<protein>
    <submittedName>
        <fullName evidence="1">Uncharacterized protein</fullName>
    </submittedName>
</protein>
<reference evidence="1" key="1">
    <citation type="submission" date="2019-07" db="EMBL/GenBank/DDBJ databases">
        <authorList>
            <person name="Dittberner H."/>
        </authorList>
    </citation>
    <scope>NUCLEOTIDE SEQUENCE [LARGE SCALE GENOMIC DNA]</scope>
</reference>
<dbReference type="OrthoDB" id="1938625at2759"/>